<feature type="transmembrane region" description="Helical" evidence="7">
    <location>
        <begin position="106"/>
        <end position="124"/>
    </location>
</feature>
<dbReference type="HAMAP" id="MF_00445">
    <property type="entry name" value="NDH1_NuoN_1"/>
    <property type="match status" value="1"/>
</dbReference>
<geneLocation type="mitochondrion" evidence="9"/>
<sequence>MGDFNYEILFSILMLGLLVLGTYKIKSLILVGLVLTGMIYFTFGLFDDWHMYVWSLNSWKYFIKLLLLVITFKIWILLEKRDINNSVLLLFVVIGSILLISSEHLLLIYLSLELQTFSLFVLIAKNRGSMLSTEAGLKYFILGAISSGIFLLGVSMIYGISLSMSLKDIAFITQDSFVLIVAQSLILISLLFKLTAVPFHMWAPDVYEGASTGVVALIATVPKISVLIVLMNLNFPSDLLLLAAVFSMIFGTLGALNQNKIKRLIAYSGISHMGFILLGIALFNVYGQEASFVYLLIYLFMVVATFAVILISPMKNFLIVELSGVIKNNKAVGVTWVILLLSIGGIPPLAGFISKWLLLWTSLSNAFYVGSLIGILCSMVAGAYYLRIVKIVYFQKASNFMVWENLLGGEKAVDESLSLTLGVSIYLVLFLIINPNPWVLFSHWGVVSLF</sequence>
<keyword evidence="5 7" id="KW-0472">Membrane</keyword>
<feature type="transmembrane region" description="Helical" evidence="7">
    <location>
        <begin position="180"/>
        <end position="202"/>
    </location>
</feature>
<feature type="transmembrane region" description="Helical" evidence="7">
    <location>
        <begin position="28"/>
        <end position="46"/>
    </location>
</feature>
<evidence type="ECO:0000256" key="5">
    <source>
        <dbReference type="ARBA" id="ARBA00023136"/>
    </source>
</evidence>
<dbReference type="GO" id="GO:0016020">
    <property type="term" value="C:membrane"/>
    <property type="evidence" value="ECO:0007669"/>
    <property type="project" value="UniProtKB-SubCell"/>
</dbReference>
<feature type="transmembrane region" description="Helical" evidence="7">
    <location>
        <begin position="264"/>
        <end position="286"/>
    </location>
</feature>
<evidence type="ECO:0000256" key="7">
    <source>
        <dbReference type="SAM" id="Phobius"/>
    </source>
</evidence>
<feature type="transmembrane region" description="Helical" evidence="7">
    <location>
        <begin position="366"/>
        <end position="386"/>
    </location>
</feature>
<feature type="transmembrane region" description="Helical" evidence="7">
    <location>
        <begin position="292"/>
        <end position="311"/>
    </location>
</feature>
<evidence type="ECO:0000256" key="2">
    <source>
        <dbReference type="ARBA" id="ARBA00012944"/>
    </source>
</evidence>
<dbReference type="GO" id="GO:0042773">
    <property type="term" value="P:ATP synthesis coupled electron transport"/>
    <property type="evidence" value="ECO:0007669"/>
    <property type="project" value="InterPro"/>
</dbReference>
<evidence type="ECO:0000259" key="8">
    <source>
        <dbReference type="Pfam" id="PF00361"/>
    </source>
</evidence>
<name>A0A0S2IBN8_9CNID</name>
<comment type="subcellular location">
    <subcellularLocation>
        <location evidence="1">Membrane</location>
        <topology evidence="1">Multi-pass membrane protein</topology>
    </subcellularLocation>
</comment>
<feature type="transmembrane region" description="Helical" evidence="7">
    <location>
        <begin position="331"/>
        <end position="354"/>
    </location>
</feature>
<feature type="transmembrane region" description="Helical" evidence="7">
    <location>
        <begin position="83"/>
        <end position="100"/>
    </location>
</feature>
<feature type="domain" description="NADH:quinone oxidoreductase/Mrp antiporter transmembrane" evidence="8">
    <location>
        <begin position="102"/>
        <end position="378"/>
    </location>
</feature>
<dbReference type="EMBL" id="KT809331">
    <property type="protein sequence ID" value="ALO20751.1"/>
    <property type="molecule type" value="Genomic_DNA"/>
</dbReference>
<comment type="catalytic activity">
    <reaction evidence="6">
        <text>a ubiquinone + NADH + 5 H(+)(in) = a ubiquinol + NAD(+) + 4 H(+)(out)</text>
        <dbReference type="Rhea" id="RHEA:29091"/>
        <dbReference type="Rhea" id="RHEA-COMP:9565"/>
        <dbReference type="Rhea" id="RHEA-COMP:9566"/>
        <dbReference type="ChEBI" id="CHEBI:15378"/>
        <dbReference type="ChEBI" id="CHEBI:16389"/>
        <dbReference type="ChEBI" id="CHEBI:17976"/>
        <dbReference type="ChEBI" id="CHEBI:57540"/>
        <dbReference type="ChEBI" id="CHEBI:57945"/>
        <dbReference type="EC" id="7.1.1.2"/>
    </reaction>
</comment>
<evidence type="ECO:0000256" key="3">
    <source>
        <dbReference type="ARBA" id="ARBA00022692"/>
    </source>
</evidence>
<evidence type="ECO:0000256" key="1">
    <source>
        <dbReference type="ARBA" id="ARBA00004141"/>
    </source>
</evidence>
<evidence type="ECO:0000256" key="6">
    <source>
        <dbReference type="ARBA" id="ARBA00049551"/>
    </source>
</evidence>
<feature type="transmembrane region" description="Helical" evidence="7">
    <location>
        <begin position="58"/>
        <end position="76"/>
    </location>
</feature>
<feature type="transmembrane region" description="Helical" evidence="7">
    <location>
        <begin position="136"/>
        <end position="160"/>
    </location>
</feature>
<gene>
    <name evidence="9" type="primary">nad2</name>
</gene>
<evidence type="ECO:0000256" key="4">
    <source>
        <dbReference type="ARBA" id="ARBA00022989"/>
    </source>
</evidence>
<dbReference type="EC" id="7.1.1.2" evidence="2"/>
<reference evidence="9" key="1">
    <citation type="journal article" date="2015" name="PeerJ">
        <title>Phylogenetic analysis of higher-level relationships within Hydroidolina (Cnidaria: Hydrozoa) using mitochondrial genome data and insight into their mitochondrial transcription.</title>
        <authorList>
            <person name="Kayal E."/>
            <person name="Bentlage B."/>
            <person name="Cartwright P."/>
            <person name="Yanagihara A.A."/>
            <person name="Lindsay D.J."/>
            <person name="Hopcroft R.R."/>
            <person name="Collins A.G."/>
        </authorList>
    </citation>
    <scope>NUCLEOTIDE SEQUENCE</scope>
</reference>
<organism evidence="9">
    <name type="scientific">Geryonia proboscidalis</name>
    <dbReference type="NCBI Taxonomy" id="497503"/>
    <lineage>
        <taxon>Eukaryota</taxon>
        <taxon>Metazoa</taxon>
        <taxon>Cnidaria</taxon>
        <taxon>Hydrozoa</taxon>
        <taxon>Trachylinae</taxon>
        <taxon>Limnomedusae</taxon>
        <taxon>Geryoniidae</taxon>
        <taxon>Geryonia</taxon>
    </lineage>
</organism>
<evidence type="ECO:0000313" key="9">
    <source>
        <dbReference type="EMBL" id="ALO20751.1"/>
    </source>
</evidence>
<keyword evidence="3 7" id="KW-0812">Transmembrane</keyword>
<feature type="transmembrane region" description="Helical" evidence="7">
    <location>
        <begin position="416"/>
        <end position="433"/>
    </location>
</feature>
<protein>
    <recommendedName>
        <fullName evidence="2">NADH:ubiquinone reductase (H(+)-translocating)</fullName>
        <ecNumber evidence="2">7.1.1.2</ecNumber>
    </recommendedName>
</protein>
<dbReference type="InterPro" id="IPR001750">
    <property type="entry name" value="ND/Mrp_TM"/>
</dbReference>
<feature type="transmembrane region" description="Helical" evidence="7">
    <location>
        <begin position="239"/>
        <end position="257"/>
    </location>
</feature>
<dbReference type="Pfam" id="PF00361">
    <property type="entry name" value="Proton_antipo_M"/>
    <property type="match status" value="1"/>
</dbReference>
<keyword evidence="9" id="KW-0496">Mitochondrion</keyword>
<dbReference type="GO" id="GO:0008137">
    <property type="term" value="F:NADH dehydrogenase (ubiquinone) activity"/>
    <property type="evidence" value="ECO:0007669"/>
    <property type="project" value="UniProtKB-EC"/>
</dbReference>
<dbReference type="AlphaFoldDB" id="A0A0S2IBN8"/>
<accession>A0A0S2IBN8</accession>
<feature type="transmembrane region" description="Helical" evidence="7">
    <location>
        <begin position="214"/>
        <end position="233"/>
    </location>
</feature>
<proteinExistence type="inferred from homology"/>
<feature type="transmembrane region" description="Helical" evidence="7">
    <location>
        <begin position="6"/>
        <end position="23"/>
    </location>
</feature>
<dbReference type="InterPro" id="IPR010096">
    <property type="entry name" value="NADH-Q_OxRdtase_suN/2"/>
</dbReference>
<keyword evidence="4 7" id="KW-1133">Transmembrane helix</keyword>
<dbReference type="PANTHER" id="PTHR22773">
    <property type="entry name" value="NADH DEHYDROGENASE"/>
    <property type="match status" value="1"/>
</dbReference>